<feature type="transmembrane region" description="Helical" evidence="5">
    <location>
        <begin position="249"/>
        <end position="268"/>
    </location>
</feature>
<dbReference type="EMBL" id="HG793135">
    <property type="protein sequence ID" value="CRL18711.1"/>
    <property type="molecule type" value="Genomic_DNA"/>
</dbReference>
<protein>
    <submittedName>
        <fullName evidence="7">Sucrose/H+ symporter, plant</fullName>
    </submittedName>
</protein>
<keyword evidence="4 5" id="KW-0472">Membrane</keyword>
<dbReference type="PANTHER" id="PTHR23502:SF157">
    <property type="entry name" value="MAJOR FACILITATOR SUPERFAMILY (MFS) PROFILE DOMAIN-CONTAINING PROTEIN-RELATED"/>
    <property type="match status" value="1"/>
</dbReference>
<evidence type="ECO:0000313" key="7">
    <source>
        <dbReference type="EMBL" id="CRL18711.1"/>
    </source>
</evidence>
<evidence type="ECO:0000259" key="6">
    <source>
        <dbReference type="PROSITE" id="PS50850"/>
    </source>
</evidence>
<dbReference type="InterPro" id="IPR011701">
    <property type="entry name" value="MFS"/>
</dbReference>
<sequence>MTAENVWDRQGRWYNDVPFLGPIQLSLTSVLGSEITMLIATPQTRLEVGHALEVQGLKRTGDEKNLVGWAAMNPRHPRNWSKARKAYDVSIIIFLEFYTTAVSTSGATAARNAQKQFGIGETLSVFLYISTRNKKKRYLLAQGIGSIVLPPYSECYGRKKLYVGSTAAYSIFCVLISAAELPGLGAFGRLITGFLSAVPSAVINGSMQDMFDTRELIWLTLPYMAMANLGIAMGPVMSAYITDAWGWKWVFYVAAIVTGILAVLLLTIRESRPTVLLTQEVRHLRHITGDYSLQALNPDRVPDIRSFARNFAFRPLQLLFTEPIIAAVSIVCGISTGLIYLFTDILPGVYKSFGLTSTQASLPFLALGFGFLPNIGTRFLEYRKTARRRQRGEPVIPEHKLTGYIIAAPVLMIALWWFAWTIPPAVHVHYFASIVPLFLTGFAINEFGIVLVGYMSDSYRSYSASGFAALGLVRCVLAASFPLFSGRMFSSLGPNGAMCVLAGLATGFCILSPVLRIYGERLRKSSKFAAHCVDVDAENTFERA</sequence>
<gene>
    <name evidence="7" type="ORF">PCAMFM013_S002g000581</name>
</gene>
<evidence type="ECO:0000256" key="3">
    <source>
        <dbReference type="ARBA" id="ARBA00022989"/>
    </source>
</evidence>
<evidence type="ECO:0000256" key="2">
    <source>
        <dbReference type="ARBA" id="ARBA00022692"/>
    </source>
</evidence>
<dbReference type="PANTHER" id="PTHR23502">
    <property type="entry name" value="MAJOR FACILITATOR SUPERFAMILY"/>
    <property type="match status" value="1"/>
</dbReference>
<keyword evidence="2 5" id="KW-0812">Transmembrane</keyword>
<accession>A0A0G4NXC7</accession>
<dbReference type="STRING" id="1429867.A0A0G4NXC7"/>
<dbReference type="GO" id="GO:0022857">
    <property type="term" value="F:transmembrane transporter activity"/>
    <property type="evidence" value="ECO:0007669"/>
    <property type="project" value="InterPro"/>
</dbReference>
<dbReference type="Gene3D" id="1.20.1250.20">
    <property type="entry name" value="MFS general substrate transporter like domains"/>
    <property type="match status" value="1"/>
</dbReference>
<dbReference type="AlphaFoldDB" id="A0A0G4NXC7"/>
<dbReference type="PROSITE" id="PS50850">
    <property type="entry name" value="MFS"/>
    <property type="match status" value="1"/>
</dbReference>
<evidence type="ECO:0000256" key="1">
    <source>
        <dbReference type="ARBA" id="ARBA00004141"/>
    </source>
</evidence>
<feature type="transmembrane region" description="Helical" evidence="5">
    <location>
        <begin position="185"/>
        <end position="204"/>
    </location>
</feature>
<keyword evidence="3 5" id="KW-1133">Transmembrane helix</keyword>
<reference evidence="7 8" key="1">
    <citation type="journal article" date="2014" name="Nat. Commun.">
        <title>Multiple recent horizontal transfers of a large genomic region in cheese making fungi.</title>
        <authorList>
            <person name="Cheeseman K."/>
            <person name="Ropars J."/>
            <person name="Renault P."/>
            <person name="Dupont J."/>
            <person name="Gouzy J."/>
            <person name="Branca A."/>
            <person name="Abraham A.L."/>
            <person name="Ceppi M."/>
            <person name="Conseiller E."/>
            <person name="Debuchy R."/>
            <person name="Malagnac F."/>
            <person name="Goarin A."/>
            <person name="Silar P."/>
            <person name="Lacoste S."/>
            <person name="Sallet E."/>
            <person name="Bensimon A."/>
            <person name="Giraud T."/>
            <person name="Brygoo Y."/>
        </authorList>
    </citation>
    <scope>NUCLEOTIDE SEQUENCE [LARGE SCALE GENOMIC DNA]</scope>
    <source>
        <strain evidence="8">FM 013</strain>
    </source>
</reference>
<dbReference type="Pfam" id="PF07690">
    <property type="entry name" value="MFS_1"/>
    <property type="match status" value="1"/>
</dbReference>
<dbReference type="Proteomes" id="UP000053732">
    <property type="component" value="Unassembled WGS sequence"/>
</dbReference>
<evidence type="ECO:0000313" key="8">
    <source>
        <dbReference type="Proteomes" id="UP000053732"/>
    </source>
</evidence>
<feature type="transmembrane region" description="Helical" evidence="5">
    <location>
        <begin position="401"/>
        <end position="422"/>
    </location>
</feature>
<feature type="transmembrane region" description="Helical" evidence="5">
    <location>
        <begin position="428"/>
        <end position="452"/>
    </location>
</feature>
<feature type="domain" description="Major facilitator superfamily (MFS) profile" evidence="6">
    <location>
        <begin position="85"/>
        <end position="524"/>
    </location>
</feature>
<comment type="subcellular location">
    <subcellularLocation>
        <location evidence="1">Membrane</location>
        <topology evidence="1">Multi-pass membrane protein</topology>
    </subcellularLocation>
</comment>
<dbReference type="SUPFAM" id="SSF103473">
    <property type="entry name" value="MFS general substrate transporter"/>
    <property type="match status" value="1"/>
</dbReference>
<feature type="transmembrane region" description="Helical" evidence="5">
    <location>
        <begin position="362"/>
        <end position="380"/>
    </location>
</feature>
<name>A0A0G4NXC7_PENC3</name>
<feature type="transmembrane region" description="Helical" evidence="5">
    <location>
        <begin position="495"/>
        <end position="518"/>
    </location>
</feature>
<evidence type="ECO:0000256" key="4">
    <source>
        <dbReference type="ARBA" id="ARBA00023136"/>
    </source>
</evidence>
<feature type="transmembrane region" description="Helical" evidence="5">
    <location>
        <begin position="464"/>
        <end position="483"/>
    </location>
</feature>
<dbReference type="GO" id="GO:0016020">
    <property type="term" value="C:membrane"/>
    <property type="evidence" value="ECO:0007669"/>
    <property type="project" value="UniProtKB-SubCell"/>
</dbReference>
<feature type="transmembrane region" description="Helical" evidence="5">
    <location>
        <begin position="318"/>
        <end position="342"/>
    </location>
</feature>
<evidence type="ECO:0000256" key="5">
    <source>
        <dbReference type="SAM" id="Phobius"/>
    </source>
</evidence>
<organism evidence="7 8">
    <name type="scientific">Penicillium camemberti (strain FM 013)</name>
    <dbReference type="NCBI Taxonomy" id="1429867"/>
    <lineage>
        <taxon>Eukaryota</taxon>
        <taxon>Fungi</taxon>
        <taxon>Dikarya</taxon>
        <taxon>Ascomycota</taxon>
        <taxon>Pezizomycotina</taxon>
        <taxon>Eurotiomycetes</taxon>
        <taxon>Eurotiomycetidae</taxon>
        <taxon>Eurotiales</taxon>
        <taxon>Aspergillaceae</taxon>
        <taxon>Penicillium</taxon>
    </lineage>
</organism>
<feature type="transmembrane region" description="Helical" evidence="5">
    <location>
        <begin position="216"/>
        <end position="237"/>
    </location>
</feature>
<dbReference type="InterPro" id="IPR020846">
    <property type="entry name" value="MFS_dom"/>
</dbReference>
<proteinExistence type="predicted"/>
<dbReference type="InterPro" id="IPR036259">
    <property type="entry name" value="MFS_trans_sf"/>
</dbReference>
<keyword evidence="8" id="KW-1185">Reference proteome</keyword>
<feature type="transmembrane region" description="Helical" evidence="5">
    <location>
        <begin position="161"/>
        <end position="179"/>
    </location>
</feature>